<name>A0ABR7Y629_9SPHI</name>
<dbReference type="InterPro" id="IPR007372">
    <property type="entry name" value="Lipid/polyisoprenoid-bd_YceI"/>
</dbReference>
<comment type="caution">
    <text evidence="3">The sequence shown here is derived from an EMBL/GenBank/DDBJ whole genome shotgun (WGS) entry which is preliminary data.</text>
</comment>
<feature type="domain" description="Lipid/polyisoprenoid-binding YceI-like" evidence="2">
    <location>
        <begin position="41"/>
        <end position="222"/>
    </location>
</feature>
<gene>
    <name evidence="3" type="ORF">H8B17_14335</name>
</gene>
<sequence length="228" mass="24511">MKKIFLSTMVGVAILFASCGGNPTNTQTSEKQEVAEKQGEMFVADTTISEVTWTATHKGGLAPRWGNIAVTSGELSVTEGNVTAGDFTVDMQAITVDNASVTEADKKAIDLQNHLKSADFFEVEKYPTATFHITQVSDLDPATENAIAGANKLVSGNLTLQDSTLNVTFPAKIDVQEDKVAVNAKFTVNRIDWGIKFGASELDPAEWGISRDIEIGVNLEATKQQQSL</sequence>
<dbReference type="InterPro" id="IPR036761">
    <property type="entry name" value="TTHA0802/YceI-like_sf"/>
</dbReference>
<feature type="chain" id="PRO_5046973925" evidence="1">
    <location>
        <begin position="22"/>
        <end position="228"/>
    </location>
</feature>
<evidence type="ECO:0000259" key="2">
    <source>
        <dbReference type="SMART" id="SM00867"/>
    </source>
</evidence>
<dbReference type="SMART" id="SM00867">
    <property type="entry name" value="YceI"/>
    <property type="match status" value="1"/>
</dbReference>
<dbReference type="Proteomes" id="UP000606494">
    <property type="component" value="Unassembled WGS sequence"/>
</dbReference>
<feature type="signal peptide" evidence="1">
    <location>
        <begin position="1"/>
        <end position="21"/>
    </location>
</feature>
<dbReference type="PANTHER" id="PTHR34406:SF1">
    <property type="entry name" value="PROTEIN YCEI"/>
    <property type="match status" value="1"/>
</dbReference>
<organism evidence="3 4">
    <name type="scientific">Sphingobacterium arenae</name>
    <dbReference type="NCBI Taxonomy" id="1280598"/>
    <lineage>
        <taxon>Bacteria</taxon>
        <taxon>Pseudomonadati</taxon>
        <taxon>Bacteroidota</taxon>
        <taxon>Sphingobacteriia</taxon>
        <taxon>Sphingobacteriales</taxon>
        <taxon>Sphingobacteriaceae</taxon>
        <taxon>Sphingobacterium</taxon>
    </lineage>
</organism>
<keyword evidence="4" id="KW-1185">Reference proteome</keyword>
<dbReference type="PANTHER" id="PTHR34406">
    <property type="entry name" value="PROTEIN YCEI"/>
    <property type="match status" value="1"/>
</dbReference>
<dbReference type="Pfam" id="PF04264">
    <property type="entry name" value="YceI"/>
    <property type="match status" value="1"/>
</dbReference>
<accession>A0ABR7Y629</accession>
<dbReference type="PROSITE" id="PS51257">
    <property type="entry name" value="PROKAR_LIPOPROTEIN"/>
    <property type="match status" value="1"/>
</dbReference>
<proteinExistence type="predicted"/>
<dbReference type="RefSeq" id="WP_190309922.1">
    <property type="nucleotide sequence ID" value="NZ_JACNYK010000004.1"/>
</dbReference>
<protein>
    <submittedName>
        <fullName evidence="3">YceI family protein</fullName>
    </submittedName>
</protein>
<evidence type="ECO:0000313" key="4">
    <source>
        <dbReference type="Proteomes" id="UP000606494"/>
    </source>
</evidence>
<evidence type="ECO:0000313" key="3">
    <source>
        <dbReference type="EMBL" id="MBD1426761.1"/>
    </source>
</evidence>
<dbReference type="EMBL" id="JACNYK010000004">
    <property type="protein sequence ID" value="MBD1426761.1"/>
    <property type="molecule type" value="Genomic_DNA"/>
</dbReference>
<reference evidence="3 4" key="1">
    <citation type="submission" date="2020-08" db="EMBL/GenBank/DDBJ databases">
        <title>Sphingobacterium sp. DN00404 isolated from aquaculture water.</title>
        <authorList>
            <person name="Zhang M."/>
        </authorList>
    </citation>
    <scope>NUCLEOTIDE SEQUENCE [LARGE SCALE GENOMIC DNA]</scope>
    <source>
        <strain evidence="3 4">KCTC 32294</strain>
    </source>
</reference>
<evidence type="ECO:0000256" key="1">
    <source>
        <dbReference type="SAM" id="SignalP"/>
    </source>
</evidence>
<keyword evidence="1" id="KW-0732">Signal</keyword>
<dbReference type="SUPFAM" id="SSF101874">
    <property type="entry name" value="YceI-like"/>
    <property type="match status" value="1"/>
</dbReference>
<dbReference type="Gene3D" id="2.40.128.110">
    <property type="entry name" value="Lipid/polyisoprenoid-binding, YceI-like"/>
    <property type="match status" value="1"/>
</dbReference>